<protein>
    <submittedName>
        <fullName evidence="3">Uncharacterized protein</fullName>
    </submittedName>
</protein>
<reference evidence="3 4" key="1">
    <citation type="journal article" date="2011" name="Proc. Natl. Acad. Sci. U.S.A.">
        <title>Comparative genomics of xylose-fermenting fungi for enhanced biofuel production.</title>
        <authorList>
            <person name="Wohlbach D.J."/>
            <person name="Kuo A."/>
            <person name="Sato T.K."/>
            <person name="Potts K.M."/>
            <person name="Salamov A.A."/>
            <person name="LaButti K.M."/>
            <person name="Sun H."/>
            <person name="Clum A."/>
            <person name="Pangilinan J.L."/>
            <person name="Lindquist E.A."/>
            <person name="Lucas S."/>
            <person name="Lapidus A."/>
            <person name="Jin M."/>
            <person name="Gunawan C."/>
            <person name="Balan V."/>
            <person name="Dale B.E."/>
            <person name="Jeffries T.W."/>
            <person name="Zinkel R."/>
            <person name="Barry K.W."/>
            <person name="Grigoriev I.V."/>
            <person name="Gasch A.P."/>
        </authorList>
    </citation>
    <scope>NUCLEOTIDE SEQUENCE [LARGE SCALE GENOMIC DNA]</scope>
    <source>
        <strain evidence="4">ATCC 10573 / BCRC 21748 / CBS 615 / JCM 9827 / NBRC 10315 / NRRL Y-1498 / VKM Y-70</strain>
    </source>
</reference>
<feature type="compositionally biased region" description="Basic residues" evidence="1">
    <location>
        <begin position="33"/>
        <end position="42"/>
    </location>
</feature>
<keyword evidence="2" id="KW-1133">Transmembrane helix</keyword>
<accession>G3BEC8</accession>
<keyword evidence="2" id="KW-0812">Transmembrane</keyword>
<keyword evidence="2" id="KW-0472">Membrane</keyword>
<name>G3BEC8_CANTC</name>
<evidence type="ECO:0000313" key="3">
    <source>
        <dbReference type="EMBL" id="EGV60514.1"/>
    </source>
</evidence>
<feature type="transmembrane region" description="Helical" evidence="2">
    <location>
        <begin position="111"/>
        <end position="130"/>
    </location>
</feature>
<evidence type="ECO:0000256" key="1">
    <source>
        <dbReference type="SAM" id="MobiDB-lite"/>
    </source>
</evidence>
<organism evidence="4">
    <name type="scientific">Candida tenuis (strain ATCC 10573 / BCRC 21748 / CBS 615 / JCM 9827 / NBRC 10315 / NRRL Y-1498 / VKM Y-70)</name>
    <name type="common">Yeast</name>
    <name type="synonym">Yamadazyma tenuis</name>
    <dbReference type="NCBI Taxonomy" id="590646"/>
    <lineage>
        <taxon>Eukaryota</taxon>
        <taxon>Fungi</taxon>
        <taxon>Dikarya</taxon>
        <taxon>Ascomycota</taxon>
        <taxon>Saccharomycotina</taxon>
        <taxon>Pichiomycetes</taxon>
        <taxon>Debaryomycetaceae</taxon>
        <taxon>Yamadazyma</taxon>
    </lineage>
</organism>
<evidence type="ECO:0000256" key="2">
    <source>
        <dbReference type="SAM" id="Phobius"/>
    </source>
</evidence>
<sequence>TPTKTYIGSAPRSRTSTEIINAIRTISTQKSNHSQKAHKPISSKRAFSEPSKSLKAPKSSRALRLPKSLVPTSHKTTTVGFPTRIATFQSFDFTRSFSLVAHNNTFLHQQLSGSILIHTSPLALLFILMIL</sequence>
<dbReference type="HOGENOM" id="CLU_1932498_0_0_1"/>
<evidence type="ECO:0000313" key="4">
    <source>
        <dbReference type="Proteomes" id="UP000000707"/>
    </source>
</evidence>
<proteinExistence type="predicted"/>
<feature type="non-terminal residue" evidence="3">
    <location>
        <position position="1"/>
    </location>
</feature>
<feature type="region of interest" description="Disordered" evidence="1">
    <location>
        <begin position="26"/>
        <end position="73"/>
    </location>
</feature>
<gene>
    <name evidence="3" type="ORF">CANTEDRAFT_116580</name>
</gene>
<dbReference type="EMBL" id="GL996528">
    <property type="protein sequence ID" value="EGV60514.1"/>
    <property type="molecule type" value="Genomic_DNA"/>
</dbReference>
<keyword evidence="4" id="KW-1185">Reference proteome</keyword>
<dbReference type="AlphaFoldDB" id="G3BEC8"/>
<dbReference type="Proteomes" id="UP000000707">
    <property type="component" value="Unassembled WGS sequence"/>
</dbReference>